<keyword evidence="2" id="KW-0732">Signal</keyword>
<evidence type="ECO:0000313" key="3">
    <source>
        <dbReference type="EMBL" id="GAX12680.1"/>
    </source>
</evidence>
<accession>A0A1Z5JF92</accession>
<comment type="caution">
    <text evidence="3">The sequence shown here is derived from an EMBL/GenBank/DDBJ whole genome shotgun (WGS) entry which is preliminary data.</text>
</comment>
<gene>
    <name evidence="3" type="ORF">FisN_UnNu038</name>
</gene>
<keyword evidence="4" id="KW-1185">Reference proteome</keyword>
<dbReference type="AlphaFoldDB" id="A0A1Z5JF92"/>
<name>A0A1Z5JF92_FISSO</name>
<dbReference type="Proteomes" id="UP000198406">
    <property type="component" value="Unassembled WGS sequence"/>
</dbReference>
<evidence type="ECO:0000256" key="1">
    <source>
        <dbReference type="SAM" id="MobiDB-lite"/>
    </source>
</evidence>
<feature type="region of interest" description="Disordered" evidence="1">
    <location>
        <begin position="592"/>
        <end position="670"/>
    </location>
</feature>
<feature type="compositionally biased region" description="Low complexity" evidence="1">
    <location>
        <begin position="610"/>
        <end position="621"/>
    </location>
</feature>
<organism evidence="3 4">
    <name type="scientific">Fistulifera solaris</name>
    <name type="common">Oleaginous diatom</name>
    <dbReference type="NCBI Taxonomy" id="1519565"/>
    <lineage>
        <taxon>Eukaryota</taxon>
        <taxon>Sar</taxon>
        <taxon>Stramenopiles</taxon>
        <taxon>Ochrophyta</taxon>
        <taxon>Bacillariophyta</taxon>
        <taxon>Bacillariophyceae</taxon>
        <taxon>Bacillariophycidae</taxon>
        <taxon>Naviculales</taxon>
        <taxon>Naviculaceae</taxon>
        <taxon>Fistulifera</taxon>
    </lineage>
</organism>
<feature type="chain" id="PRO_5012148022" evidence="2">
    <location>
        <begin position="20"/>
        <end position="685"/>
    </location>
</feature>
<dbReference type="OrthoDB" id="41351at2759"/>
<protein>
    <submittedName>
        <fullName evidence="3">Uncharacterized protein</fullName>
    </submittedName>
</protein>
<dbReference type="InParanoid" id="A0A1Z5JF92"/>
<evidence type="ECO:0000313" key="4">
    <source>
        <dbReference type="Proteomes" id="UP000198406"/>
    </source>
</evidence>
<sequence>MYRTLLLLLLLHFLPLTHAATFQDDLGVTHEWDNAMKAKIAVRAGIGGISLFHMGLTSDQLVATWGLWGIRGSDFDPENPSAGSIFPEVDPGVDEAAFLASAVNLSPSCWKNPRGCFQVDNVTDLVALQDQIDFVLFVDNGVDENFVEIVNAGMPIIFVDTFYDYNENCRAANYSVADPSNCYGRSMIDIANRLEELAVFLGADVDVEALNEQKQAACAAASTLTEAAEQAHAKGLRIKAVVMGVDQDPETGSSIATVSDFDPIELWVPRTLEELGMPLLHADTYDEDGGALTADEYFNNCEPGAVNQECNANTYFPVDYWLIDSRSYQLIDDTFKLIFPDRAILADQFWYFPRNDGPLSYKTIASYLNAVTERITAAEVVQESSSSETCTAVDPKAIAHLTADGTGGLPLNGFVCYDRSLIQEEYLQCPELTEPTTPSEPAPTEPPAPTATEPATPTSDDALPTSTEPTSSSMGRALNQVAIFCYPFVFPSIILFGSQFAAHKTIHRSMKQIIRPHPIVCVVMAVVLSHIRPCPAFLPPTRSLQPRTTCLWVGGKGWENNNYLDSLSGNDADRERAQQEYQEFQDSRQAFLHRQQARRQTPEGQRFLREQQQQRMQQQSSFDDDDDGTGDFFAQLGESSGGSRFRKVLQQGQRQQQQKSRRTTFIDPATGLEMKFAVPLDEDEE</sequence>
<feature type="compositionally biased region" description="Low complexity" evidence="1">
    <location>
        <begin position="450"/>
        <end position="459"/>
    </location>
</feature>
<evidence type="ECO:0000256" key="2">
    <source>
        <dbReference type="SAM" id="SignalP"/>
    </source>
</evidence>
<proteinExistence type="predicted"/>
<dbReference type="EMBL" id="BDSP01000054">
    <property type="protein sequence ID" value="GAX12680.1"/>
    <property type="molecule type" value="Genomic_DNA"/>
</dbReference>
<reference evidence="3 4" key="1">
    <citation type="journal article" date="2015" name="Plant Cell">
        <title>Oil accumulation by the oleaginous diatom Fistulifera solaris as revealed by the genome and transcriptome.</title>
        <authorList>
            <person name="Tanaka T."/>
            <person name="Maeda Y."/>
            <person name="Veluchamy A."/>
            <person name="Tanaka M."/>
            <person name="Abida H."/>
            <person name="Marechal E."/>
            <person name="Bowler C."/>
            <person name="Muto M."/>
            <person name="Sunaga Y."/>
            <person name="Tanaka M."/>
            <person name="Yoshino T."/>
            <person name="Taniguchi T."/>
            <person name="Fukuda Y."/>
            <person name="Nemoto M."/>
            <person name="Matsumoto M."/>
            <person name="Wong P.S."/>
            <person name="Aburatani S."/>
            <person name="Fujibuchi W."/>
        </authorList>
    </citation>
    <scope>NUCLEOTIDE SEQUENCE [LARGE SCALE GENOMIC DNA]</scope>
    <source>
        <strain evidence="3 4">JPCC DA0580</strain>
    </source>
</reference>
<feature type="signal peptide" evidence="2">
    <location>
        <begin position="1"/>
        <end position="19"/>
    </location>
</feature>
<feature type="compositionally biased region" description="Pro residues" evidence="1">
    <location>
        <begin position="438"/>
        <end position="449"/>
    </location>
</feature>
<feature type="region of interest" description="Disordered" evidence="1">
    <location>
        <begin position="432"/>
        <end position="472"/>
    </location>
</feature>